<comment type="caution">
    <text evidence="1">The sequence shown here is derived from an EMBL/GenBank/DDBJ whole genome shotgun (WGS) entry which is preliminary data.</text>
</comment>
<dbReference type="AlphaFoldDB" id="A0A4C1UK84"/>
<name>A0A4C1UK84_EUMVA</name>
<dbReference type="EMBL" id="BGZK01000186">
    <property type="protein sequence ID" value="GBP26848.1"/>
    <property type="molecule type" value="Genomic_DNA"/>
</dbReference>
<evidence type="ECO:0000313" key="1">
    <source>
        <dbReference type="EMBL" id="GBP26848.1"/>
    </source>
</evidence>
<dbReference type="Proteomes" id="UP000299102">
    <property type="component" value="Unassembled WGS sequence"/>
</dbReference>
<reference evidence="1 2" key="1">
    <citation type="journal article" date="2019" name="Commun. Biol.">
        <title>The bagworm genome reveals a unique fibroin gene that provides high tensile strength.</title>
        <authorList>
            <person name="Kono N."/>
            <person name="Nakamura H."/>
            <person name="Ohtoshi R."/>
            <person name="Tomita M."/>
            <person name="Numata K."/>
            <person name="Arakawa K."/>
        </authorList>
    </citation>
    <scope>NUCLEOTIDE SEQUENCE [LARGE SCALE GENOMIC DNA]</scope>
</reference>
<accession>A0A4C1UK84</accession>
<keyword evidence="2" id="KW-1185">Reference proteome</keyword>
<protein>
    <submittedName>
        <fullName evidence="1">Uncharacterized protein</fullName>
    </submittedName>
</protein>
<proteinExistence type="predicted"/>
<sequence length="145" mass="16108">MSRGGGGCVTPLRIQSATRKSWFTLRSKINLRSASCGAAAVSRGALCRRSGKLSARFDRDARPLEIFVYHKIYLLQYNVRFFTSFDCLIFNLIRVHVHTVIVSRCYGNGGGVTFQHSPLILNQRAHPEPLHAGCQSEAVDDVVVD</sequence>
<evidence type="ECO:0000313" key="2">
    <source>
        <dbReference type="Proteomes" id="UP000299102"/>
    </source>
</evidence>
<organism evidence="1 2">
    <name type="scientific">Eumeta variegata</name>
    <name type="common">Bagworm moth</name>
    <name type="synonym">Eumeta japonica</name>
    <dbReference type="NCBI Taxonomy" id="151549"/>
    <lineage>
        <taxon>Eukaryota</taxon>
        <taxon>Metazoa</taxon>
        <taxon>Ecdysozoa</taxon>
        <taxon>Arthropoda</taxon>
        <taxon>Hexapoda</taxon>
        <taxon>Insecta</taxon>
        <taxon>Pterygota</taxon>
        <taxon>Neoptera</taxon>
        <taxon>Endopterygota</taxon>
        <taxon>Lepidoptera</taxon>
        <taxon>Glossata</taxon>
        <taxon>Ditrysia</taxon>
        <taxon>Tineoidea</taxon>
        <taxon>Psychidae</taxon>
        <taxon>Oiketicinae</taxon>
        <taxon>Eumeta</taxon>
    </lineage>
</organism>
<gene>
    <name evidence="1" type="ORF">EVAR_16428_1</name>
</gene>